<dbReference type="AlphaFoldDB" id="A0A6G3UCA3"/>
<gene>
    <name evidence="1" type="ORF">G3I38_33275</name>
</gene>
<evidence type="ECO:0000313" key="1">
    <source>
        <dbReference type="EMBL" id="NEC83975.1"/>
    </source>
</evidence>
<dbReference type="EMBL" id="JAAGMU010001674">
    <property type="protein sequence ID" value="NEC83975.1"/>
    <property type="molecule type" value="Genomic_DNA"/>
</dbReference>
<comment type="caution">
    <text evidence="1">The sequence shown here is derived from an EMBL/GenBank/DDBJ whole genome shotgun (WGS) entry which is preliminary data.</text>
</comment>
<protein>
    <submittedName>
        <fullName evidence="1">Aromatic acid decarboxylase</fullName>
    </submittedName>
</protein>
<accession>A0A6G3UCA3</accession>
<sequence length="92" mass="9843">MTTGKGSGRDTIGPVSTSSTVERAFRAALYDPSDAALDAGASLLAADPAADVELARRGEEFVAAAWRRGWQPADVVRIVRRELDDTRVRLVS</sequence>
<proteinExistence type="predicted"/>
<name>A0A6G3UCA3_9ACTN</name>
<reference evidence="1" key="1">
    <citation type="submission" date="2020-01" db="EMBL/GenBank/DDBJ databases">
        <title>Insect and environment-associated Actinomycetes.</title>
        <authorList>
            <person name="Currrie C."/>
            <person name="Chevrette M."/>
            <person name="Carlson C."/>
            <person name="Stubbendieck R."/>
            <person name="Wendt-Pienkowski E."/>
        </authorList>
    </citation>
    <scope>NUCLEOTIDE SEQUENCE</scope>
    <source>
        <strain evidence="1">SID7958</strain>
    </source>
</reference>
<organism evidence="1">
    <name type="scientific">Streptomyces sp. SID7958</name>
    <dbReference type="NCBI Taxonomy" id="2706093"/>
    <lineage>
        <taxon>Bacteria</taxon>
        <taxon>Bacillati</taxon>
        <taxon>Actinomycetota</taxon>
        <taxon>Actinomycetes</taxon>
        <taxon>Kitasatosporales</taxon>
        <taxon>Streptomycetaceae</taxon>
        <taxon>Streptomyces</taxon>
    </lineage>
</organism>
<feature type="non-terminal residue" evidence="1">
    <location>
        <position position="92"/>
    </location>
</feature>